<name>A0A2T9ZJ88_9FUNG</name>
<feature type="compositionally biased region" description="Polar residues" evidence="1">
    <location>
        <begin position="1032"/>
        <end position="1054"/>
    </location>
</feature>
<reference evidence="3 4" key="1">
    <citation type="journal article" date="2018" name="MBio">
        <title>Comparative Genomics Reveals the Core Gene Toolbox for the Fungus-Insect Symbiosis.</title>
        <authorList>
            <person name="Wang Y."/>
            <person name="Stata M."/>
            <person name="Wang W."/>
            <person name="Stajich J.E."/>
            <person name="White M.M."/>
            <person name="Moncalvo J.M."/>
        </authorList>
    </citation>
    <scope>NUCLEOTIDE SEQUENCE [LARGE SCALE GENOMIC DNA]</scope>
    <source>
        <strain evidence="3 4">SC-DP-2</strain>
    </source>
</reference>
<feature type="region of interest" description="Disordered" evidence="1">
    <location>
        <begin position="393"/>
        <end position="418"/>
    </location>
</feature>
<comment type="caution">
    <text evidence="3">The sequence shown here is derived from an EMBL/GenBank/DDBJ whole genome shotgun (WGS) entry which is preliminary data.</text>
</comment>
<feature type="region of interest" description="Disordered" evidence="1">
    <location>
        <begin position="1151"/>
        <end position="1171"/>
    </location>
</feature>
<proteinExistence type="predicted"/>
<dbReference type="STRING" id="133381.A0A2T9ZJ88"/>
<dbReference type="Proteomes" id="UP000245609">
    <property type="component" value="Unassembled WGS sequence"/>
</dbReference>
<dbReference type="Pfam" id="PF09444">
    <property type="entry name" value="MRC1"/>
    <property type="match status" value="1"/>
</dbReference>
<feature type="compositionally biased region" description="Basic and acidic residues" evidence="1">
    <location>
        <begin position="1159"/>
        <end position="1171"/>
    </location>
</feature>
<keyword evidence="4" id="KW-1185">Reference proteome</keyword>
<accession>A0A2T9ZJ88</accession>
<organism evidence="3 4">
    <name type="scientific">Smittium megazygosporum</name>
    <dbReference type="NCBI Taxonomy" id="133381"/>
    <lineage>
        <taxon>Eukaryota</taxon>
        <taxon>Fungi</taxon>
        <taxon>Fungi incertae sedis</taxon>
        <taxon>Zoopagomycota</taxon>
        <taxon>Kickxellomycotina</taxon>
        <taxon>Harpellomycetes</taxon>
        <taxon>Harpellales</taxon>
        <taxon>Legeriomycetaceae</taxon>
        <taxon>Smittium</taxon>
    </lineage>
</organism>
<dbReference type="OrthoDB" id="2130597at2759"/>
<feature type="region of interest" description="Disordered" evidence="1">
    <location>
        <begin position="315"/>
        <end position="358"/>
    </location>
</feature>
<dbReference type="EMBL" id="MBFS01000101">
    <property type="protein sequence ID" value="PVV04622.1"/>
    <property type="molecule type" value="Genomic_DNA"/>
</dbReference>
<feature type="region of interest" description="Disordered" evidence="1">
    <location>
        <begin position="488"/>
        <end position="519"/>
    </location>
</feature>
<evidence type="ECO:0000259" key="2">
    <source>
        <dbReference type="Pfam" id="PF09444"/>
    </source>
</evidence>
<feature type="compositionally biased region" description="Low complexity" evidence="1">
    <location>
        <begin position="401"/>
        <end position="418"/>
    </location>
</feature>
<feature type="domain" description="DNA replication checkpoint mediator MRC1" evidence="2">
    <location>
        <begin position="844"/>
        <end position="973"/>
    </location>
</feature>
<feature type="region of interest" description="Disordered" evidence="1">
    <location>
        <begin position="716"/>
        <end position="747"/>
    </location>
</feature>
<evidence type="ECO:0000313" key="4">
    <source>
        <dbReference type="Proteomes" id="UP000245609"/>
    </source>
</evidence>
<feature type="compositionally biased region" description="Polar residues" evidence="1">
    <location>
        <begin position="718"/>
        <end position="737"/>
    </location>
</feature>
<dbReference type="InterPro" id="IPR018564">
    <property type="entry name" value="Repl_chkpnt_MRC1_dom"/>
</dbReference>
<sequence length="1171" mass="129795">MAAEGVPTFMSGKSSLKFKSLSTDPSAVADTELIAEPFFGIEPHTLDSADDQDNGISTFTAFDKQDPEKQNVLSSELMKAAKIEALEQTNNIYDTAEDPNEPDHAPNAFFLSGFLSDKDSDGSDSDDILSLPKEQLKTPALSSTSNGAHMDAAQKPILSSVNKPIHKKITNISNPEGLVDASNFDEVVSGENIYLNKSIGLESSGSVGLSSTNRIDPLPIRFEEGEFLRADGIGPNSALLNNVVFLQGNSLNISSASFHGEVPVIRPKKIDKKVIEALHKESERLIRKSAVSIEPKVEKKSFSWLSKKLLEKQKGKSEPVSDVHDNFSQTQDFNNTLENTTDSPSKTQGMKSKQTADDLGDFSTNSLKYSISDKNTIFEIEVLDVIEPTESKTSSFKPYTKSQLLNSPNKKSNSNFLSPNQKLSKILENKPISVLDGSELENVNKNLKGYKGLKTLSNALLDVIMSQSSNSLNPKGDSEADISNSIASDTSKDIEPDQNSEEQDTNLHDAPVSVTRPKQLTMYGKYEKGSLDKGKNIAVKTSKYNLQDEKRNSENDYSDDEQNIEESYSDSESEFYSISNSMSRKSSLSLKSSLLINKGSIESNIEPSLPIENELDTLADNEEVVLDSQKEMSDSDGGDEGESKSLNIVSFRTKGLNKNKHTLLDSEDELEAESQNQLDSKPLFGHSNSMNTQDSLLLEPKNDITHETTELSLKPSVNMLSNPSSPTNSKKLGNTADTEVLSDNEGDLDIYPSMVKKYLPQETATEAGNEQRKRRIVRRAELIQKQPFGRSVSKPSRPNDLIEAEAELGSSDDEDNNKGVNLFNQRFKQFSWKEKATNQGGEVQDDEVDLFYEEMGSSDEEALLNNDPLLNDESESDADDENIIKEHLKYNVDQDSKQVGEIIRDLTTGRLGRRRNMGNGYLLDDDEDYNDRQTRTERMLARRGIRKKLENQEIKDMNLAKIAKNPNTAAFAQAAMLRNPEEEKEEGVNQDLDEVFGDWVIPIIANPNALELKMSFSNKNLNSKDSLKLMSRTTDTSRNGKSNDTSQKSQNVSGNDDDERTVILEDLFCDNGNGYGEGEELLNMMRDDEIEFAIESQLEGGLSRNNSSLSANFSQSASSVEISNMTQGSDILNSGVDISSRVRQLLNKRKSSDNNQSFIRHEENKRRALDV</sequence>
<feature type="compositionally biased region" description="Polar residues" evidence="1">
    <location>
        <begin position="326"/>
        <end position="353"/>
    </location>
</feature>
<evidence type="ECO:0000313" key="3">
    <source>
        <dbReference type="EMBL" id="PVV04622.1"/>
    </source>
</evidence>
<feature type="region of interest" description="Disordered" evidence="1">
    <location>
        <begin position="668"/>
        <end position="693"/>
    </location>
</feature>
<feature type="region of interest" description="Disordered" evidence="1">
    <location>
        <begin position="545"/>
        <end position="572"/>
    </location>
</feature>
<gene>
    <name evidence="3" type="ORF">BB560_000877</name>
</gene>
<protein>
    <recommendedName>
        <fullName evidence="2">DNA replication checkpoint mediator MRC1 domain-containing protein</fullName>
    </recommendedName>
</protein>
<evidence type="ECO:0000256" key="1">
    <source>
        <dbReference type="SAM" id="MobiDB-lite"/>
    </source>
</evidence>
<feature type="compositionally biased region" description="Basic and acidic residues" evidence="1">
    <location>
        <begin position="315"/>
        <end position="325"/>
    </location>
</feature>
<dbReference type="AlphaFoldDB" id="A0A2T9ZJ88"/>
<feature type="region of interest" description="Disordered" evidence="1">
    <location>
        <begin position="1032"/>
        <end position="1057"/>
    </location>
</feature>
<feature type="compositionally biased region" description="Acidic residues" evidence="1">
    <location>
        <begin position="556"/>
        <end position="572"/>
    </location>
</feature>